<accession>A0ABM7M091</accession>
<dbReference type="Gene3D" id="3.20.20.100">
    <property type="entry name" value="NADP-dependent oxidoreductase domain"/>
    <property type="match status" value="1"/>
</dbReference>
<sequence length="344" mass="36882">MIRVGGAYGRRVTSGLVDASAAGTWRLGDRMVNRMGFGSMRLTADPDTEVAIRVLRRAVELGVDHIDTATFYCSPGGIIDVGPGPVRHATELIRVALRAYRNRVVIATKVGPVRLPDGRWGAADTPERLRGQVEENLRRLGVATLDLVNLRITRHVAVPFAERFGALAAMRSEGLIRNLGLSNVGLAQLDEAMRIAPVSCVQNAYSVDVRGDDELLRVCGERGIAFVPFFAIAGTRREAGAARDQREAGAARDQREAGAARDRREAGAAGDRREAGAEGDRRAAAVGRVAARHGASEHQVRLAWTLHQGPHVLAIPGTGDLTHLEQNIAAAALHLTETDLSDLA</sequence>
<feature type="domain" description="NADP-dependent oxidoreductase" evidence="3">
    <location>
        <begin position="34"/>
        <end position="342"/>
    </location>
</feature>
<evidence type="ECO:0000313" key="5">
    <source>
        <dbReference type="Proteomes" id="UP000676967"/>
    </source>
</evidence>
<keyword evidence="1" id="KW-0560">Oxidoreductase</keyword>
<evidence type="ECO:0000313" key="4">
    <source>
        <dbReference type="EMBL" id="BCJ44980.1"/>
    </source>
</evidence>
<protein>
    <submittedName>
        <fullName evidence="4">Oxidoreductase</fullName>
    </submittedName>
</protein>
<proteinExistence type="predicted"/>
<dbReference type="InterPro" id="IPR023210">
    <property type="entry name" value="NADP_OxRdtase_dom"/>
</dbReference>
<dbReference type="InterPro" id="IPR036812">
    <property type="entry name" value="NAD(P)_OxRdtase_dom_sf"/>
</dbReference>
<dbReference type="SUPFAM" id="SSF51430">
    <property type="entry name" value="NAD(P)-linked oxidoreductase"/>
    <property type="match status" value="1"/>
</dbReference>
<dbReference type="EMBL" id="AP023356">
    <property type="protein sequence ID" value="BCJ44980.1"/>
    <property type="molecule type" value="Genomic_DNA"/>
</dbReference>
<name>A0ABM7M091_9ACTN</name>
<organism evidence="4 5">
    <name type="scientific">Actinoplanes ianthinogenes</name>
    <dbReference type="NCBI Taxonomy" id="122358"/>
    <lineage>
        <taxon>Bacteria</taxon>
        <taxon>Bacillati</taxon>
        <taxon>Actinomycetota</taxon>
        <taxon>Actinomycetes</taxon>
        <taxon>Micromonosporales</taxon>
        <taxon>Micromonosporaceae</taxon>
        <taxon>Actinoplanes</taxon>
    </lineage>
</organism>
<dbReference type="PANTHER" id="PTHR43625:SF40">
    <property type="entry name" value="ALDO-KETO REDUCTASE YAKC [NADP(+)]"/>
    <property type="match status" value="1"/>
</dbReference>
<feature type="compositionally biased region" description="Basic and acidic residues" evidence="2">
    <location>
        <begin position="241"/>
        <end position="283"/>
    </location>
</feature>
<dbReference type="PANTHER" id="PTHR43625">
    <property type="entry name" value="AFLATOXIN B1 ALDEHYDE REDUCTASE"/>
    <property type="match status" value="1"/>
</dbReference>
<dbReference type="Pfam" id="PF00248">
    <property type="entry name" value="Aldo_ket_red"/>
    <property type="match status" value="1"/>
</dbReference>
<evidence type="ECO:0000259" key="3">
    <source>
        <dbReference type="Pfam" id="PF00248"/>
    </source>
</evidence>
<evidence type="ECO:0000256" key="1">
    <source>
        <dbReference type="ARBA" id="ARBA00023002"/>
    </source>
</evidence>
<reference evidence="4 5" key="1">
    <citation type="submission" date="2020-08" db="EMBL/GenBank/DDBJ databases">
        <title>Whole genome shotgun sequence of Actinoplanes ianthinogenes NBRC 13996.</title>
        <authorList>
            <person name="Komaki H."/>
            <person name="Tamura T."/>
        </authorList>
    </citation>
    <scope>NUCLEOTIDE SEQUENCE [LARGE SCALE GENOMIC DNA]</scope>
    <source>
        <strain evidence="4 5">NBRC 13996</strain>
    </source>
</reference>
<dbReference type="Proteomes" id="UP000676967">
    <property type="component" value="Chromosome"/>
</dbReference>
<evidence type="ECO:0000256" key="2">
    <source>
        <dbReference type="SAM" id="MobiDB-lite"/>
    </source>
</evidence>
<gene>
    <name evidence="4" type="ORF">Aiant_56370</name>
</gene>
<dbReference type="InterPro" id="IPR050791">
    <property type="entry name" value="Aldo-Keto_reductase"/>
</dbReference>
<dbReference type="CDD" id="cd19088">
    <property type="entry name" value="AKR_AKR13B1"/>
    <property type="match status" value="1"/>
</dbReference>
<feature type="region of interest" description="Disordered" evidence="2">
    <location>
        <begin position="241"/>
        <end position="289"/>
    </location>
</feature>
<keyword evidence="5" id="KW-1185">Reference proteome</keyword>